<dbReference type="KEGG" id="vg:16511378"/>
<dbReference type="EMBL" id="AP013029">
    <property type="protein sequence ID" value="BAN59550.1"/>
    <property type="molecule type" value="Genomic_DNA"/>
</dbReference>
<proteinExistence type="predicted"/>
<keyword evidence="2" id="KW-1185">Reference proteome</keyword>
<reference evidence="1 2" key="1">
    <citation type="submission" date="2013-02" db="EMBL/GenBank/DDBJ databases">
        <title>phiNIT1 genome sequensing.</title>
        <authorList>
            <person name="Ozaki T."/>
            <person name="Kaneko J."/>
        </authorList>
    </citation>
    <scope>NUCLEOTIDE SEQUENCE [LARGE SCALE GENOMIC DNA]</scope>
    <source>
        <strain evidence="1">PhiNIT1</strain>
    </source>
</reference>
<evidence type="ECO:0000313" key="2">
    <source>
        <dbReference type="Proteomes" id="UP000014701"/>
    </source>
</evidence>
<name>S6BUS5_9CAUD</name>
<dbReference type="RefSeq" id="YP_008318318.1">
    <property type="nucleotide sequence ID" value="NC_021856.1"/>
</dbReference>
<dbReference type="Proteomes" id="UP000014701">
    <property type="component" value="Segment"/>
</dbReference>
<dbReference type="GeneID" id="16511378"/>
<evidence type="ECO:0000313" key="1">
    <source>
        <dbReference type="EMBL" id="BAN59550.1"/>
    </source>
</evidence>
<accession>S6BUS5</accession>
<protein>
    <submittedName>
        <fullName evidence="1">Uncharacterized protein</fullName>
    </submittedName>
</protein>
<sequence length="56" mass="6148">MTKHAHTSSFCWVVNCSSKSKASISLTSVSILGRLSPFSILRIVILDTPVISLRRC</sequence>
<gene>
    <name evidence="1" type="primary">orf56b</name>
</gene>
<organism evidence="1 2">
    <name type="scientific">Bacillus phage phiNIT1</name>
    <dbReference type="NCBI Taxonomy" id="207656"/>
    <lineage>
        <taxon>Viruses</taxon>
        <taxon>Duplodnaviria</taxon>
        <taxon>Heunggongvirae</taxon>
        <taxon>Uroviricota</taxon>
        <taxon>Caudoviricetes</taxon>
        <taxon>Herelleviridae</taxon>
        <taxon>Bastillevirinae</taxon>
        <taxon>Nitunavirus</taxon>
        <taxon>Nitunavirus NIT1</taxon>
    </lineage>
</organism>